<reference evidence="4 5" key="1">
    <citation type="journal article" date="2011" name="Proc. Natl. Acad. Sci. U.S.A.">
        <title>Genome and transcriptome analyses of the mountain pine beetle-fungal symbiont Grosmannia clavigera, a lodgepole pine pathogen.</title>
        <authorList>
            <person name="DiGuistini S."/>
            <person name="Wang Y."/>
            <person name="Liao N.Y."/>
            <person name="Taylor G."/>
            <person name="Tanguay P."/>
            <person name="Feau N."/>
            <person name="Henrissat B."/>
            <person name="Chan S.K."/>
            <person name="Hesse-Orce U."/>
            <person name="Alamouti S.M."/>
            <person name="Tsui C.K.M."/>
            <person name="Docking R.T."/>
            <person name="Levasseur A."/>
            <person name="Haridas S."/>
            <person name="Robertson G."/>
            <person name="Birol I."/>
            <person name="Holt R.A."/>
            <person name="Marra M.A."/>
            <person name="Hamelin R.C."/>
            <person name="Hirst M."/>
            <person name="Jones S.J.M."/>
            <person name="Bohlmann J."/>
            <person name="Breuil C."/>
        </authorList>
    </citation>
    <scope>NUCLEOTIDE SEQUENCE [LARGE SCALE GENOMIC DNA]</scope>
    <source>
        <strain evidence="5">kw1407 / UAMH 11150</strain>
    </source>
</reference>
<keyword evidence="2 3" id="KW-0040">ANK repeat</keyword>
<dbReference type="InParanoid" id="F0XEF2"/>
<dbReference type="InterPro" id="IPR036770">
    <property type="entry name" value="Ankyrin_rpt-contain_sf"/>
</dbReference>
<sequence length="110" mass="11947">MTRRDNLERHVSKLHADDLWVAAASGNEAAMSMHLDVGADIESKDSNGRTLLSLAAMKGRRSVVTLLIKAGANIESQDNEGWTPLSLAVANGHEAVTELLLNLKLWNMDP</sequence>
<dbReference type="RefSeq" id="XP_014173114.1">
    <property type="nucleotide sequence ID" value="XM_014317639.1"/>
</dbReference>
<proteinExistence type="predicted"/>
<dbReference type="Proteomes" id="UP000007796">
    <property type="component" value="Unassembled WGS sequence"/>
</dbReference>
<dbReference type="InterPro" id="IPR002110">
    <property type="entry name" value="Ankyrin_rpt"/>
</dbReference>
<keyword evidence="5" id="KW-1185">Reference proteome</keyword>
<dbReference type="EMBL" id="GL629765">
    <property type="protein sequence ID" value="EFX03632.1"/>
    <property type="molecule type" value="Genomic_DNA"/>
</dbReference>
<dbReference type="GeneID" id="25978940"/>
<dbReference type="PANTHER" id="PTHR24198:SF165">
    <property type="entry name" value="ANKYRIN REPEAT-CONTAINING PROTEIN-RELATED"/>
    <property type="match status" value="1"/>
</dbReference>
<gene>
    <name evidence="4" type="ORF">CMQ_560</name>
</gene>
<organism evidence="5">
    <name type="scientific">Grosmannia clavigera (strain kw1407 / UAMH 11150)</name>
    <name type="common">Blue stain fungus</name>
    <name type="synonym">Graphiocladiella clavigera</name>
    <dbReference type="NCBI Taxonomy" id="655863"/>
    <lineage>
        <taxon>Eukaryota</taxon>
        <taxon>Fungi</taxon>
        <taxon>Dikarya</taxon>
        <taxon>Ascomycota</taxon>
        <taxon>Pezizomycotina</taxon>
        <taxon>Sordariomycetes</taxon>
        <taxon>Sordariomycetidae</taxon>
        <taxon>Ophiostomatales</taxon>
        <taxon>Ophiostomataceae</taxon>
        <taxon>Leptographium</taxon>
    </lineage>
</organism>
<name>F0XEF2_GROCL</name>
<evidence type="ECO:0000313" key="4">
    <source>
        <dbReference type="EMBL" id="EFX03632.1"/>
    </source>
</evidence>
<dbReference type="SMART" id="SM00248">
    <property type="entry name" value="ANK"/>
    <property type="match status" value="3"/>
</dbReference>
<evidence type="ECO:0000256" key="3">
    <source>
        <dbReference type="PROSITE-ProRule" id="PRU00023"/>
    </source>
</evidence>
<dbReference type="SUPFAM" id="SSF48403">
    <property type="entry name" value="Ankyrin repeat"/>
    <property type="match status" value="1"/>
</dbReference>
<dbReference type="HOGENOM" id="CLU_000134_45_2_1"/>
<dbReference type="Pfam" id="PF12796">
    <property type="entry name" value="Ank_2"/>
    <property type="match status" value="1"/>
</dbReference>
<dbReference type="AlphaFoldDB" id="F0XEF2"/>
<evidence type="ECO:0000313" key="5">
    <source>
        <dbReference type="Proteomes" id="UP000007796"/>
    </source>
</evidence>
<feature type="repeat" description="ANK" evidence="3">
    <location>
        <begin position="47"/>
        <end position="79"/>
    </location>
</feature>
<protein>
    <submittedName>
        <fullName evidence="4">Nacht and ankyrin domain containing protein</fullName>
    </submittedName>
</protein>
<dbReference type="PROSITE" id="PS50088">
    <property type="entry name" value="ANK_REPEAT"/>
    <property type="match status" value="2"/>
</dbReference>
<evidence type="ECO:0000256" key="2">
    <source>
        <dbReference type="ARBA" id="ARBA00023043"/>
    </source>
</evidence>
<evidence type="ECO:0000256" key="1">
    <source>
        <dbReference type="ARBA" id="ARBA00022737"/>
    </source>
</evidence>
<dbReference type="PROSITE" id="PS50297">
    <property type="entry name" value="ANK_REP_REGION"/>
    <property type="match status" value="2"/>
</dbReference>
<dbReference type="Gene3D" id="1.25.40.20">
    <property type="entry name" value="Ankyrin repeat-containing domain"/>
    <property type="match status" value="1"/>
</dbReference>
<dbReference type="STRING" id="655863.F0XEF2"/>
<feature type="repeat" description="ANK" evidence="3">
    <location>
        <begin position="80"/>
        <end position="102"/>
    </location>
</feature>
<dbReference type="eggNOG" id="KOG0504">
    <property type="taxonomic scope" value="Eukaryota"/>
</dbReference>
<dbReference type="OrthoDB" id="195446at2759"/>
<dbReference type="PANTHER" id="PTHR24198">
    <property type="entry name" value="ANKYRIN REPEAT AND PROTEIN KINASE DOMAIN-CONTAINING PROTEIN"/>
    <property type="match status" value="1"/>
</dbReference>
<keyword evidence="1" id="KW-0677">Repeat</keyword>
<accession>F0XEF2</accession>